<name>A0A6S7HUV9_PARCT</name>
<dbReference type="GO" id="GO:0016020">
    <property type="term" value="C:membrane"/>
    <property type="evidence" value="ECO:0007669"/>
    <property type="project" value="InterPro"/>
</dbReference>
<keyword evidence="8" id="KW-0645">Protease</keyword>
<evidence type="ECO:0000313" key="9">
    <source>
        <dbReference type="EMBL" id="CAB4008347.1"/>
    </source>
</evidence>
<keyword evidence="8" id="KW-0479">Metal-binding</keyword>
<sequence length="392" mass="45642">MAYFTEHGLLHKYQSGFRTNHSCETILLKLTDDWLEAIDKGLFTGVDMIDLRKAFDVVDHALLLRKLEIYGLDFNTLKWFQSYLDGSSQKKDYEDNVASWAFDTNITDYNSAVKVQVSLAYSKAYAEIQKNASRFDLSKLKEDAAQQIKFLRNSTELKNQTELKEAENLGSKMSKLYSTATVGTASFSPELVDIMAKSRDYNKLLNAWWGWRNESGRKIRDLYRRYVYLTNKGARENGYTDRGQEWRGKYEVDDFGAIVEKLWNDLRPLYLEMHAYVRHKLRKVYPGKVVEDGYIEAHLLGNMWAQSWVNIFDLVEPYKNKSSLDVTSNMKTDPRYNTAEKLTKLAEEFFLSLGLKRLPAAFYQKSLLQKPKDRGVVCHASAWDFRLYKDVR</sequence>
<evidence type="ECO:0000256" key="5">
    <source>
        <dbReference type="PIRSR" id="PIRSR601548-10"/>
    </source>
</evidence>
<evidence type="ECO:0000256" key="3">
    <source>
        <dbReference type="ARBA" id="ARBA00023157"/>
    </source>
</evidence>
<dbReference type="OrthoDB" id="10029630at2759"/>
<keyword evidence="8" id="KW-0862">Zinc</keyword>
<dbReference type="GO" id="GO:0004180">
    <property type="term" value="F:carboxypeptidase activity"/>
    <property type="evidence" value="ECO:0007669"/>
    <property type="project" value="UniProtKB-KW"/>
</dbReference>
<keyword evidence="10" id="KW-1185">Reference proteome</keyword>
<dbReference type="PROSITE" id="PS52011">
    <property type="entry name" value="PEPTIDASE_M2"/>
    <property type="match status" value="1"/>
</dbReference>
<organism evidence="9 10">
    <name type="scientific">Paramuricea clavata</name>
    <name type="common">Red gorgonian</name>
    <name type="synonym">Violescent sea-whip</name>
    <dbReference type="NCBI Taxonomy" id="317549"/>
    <lineage>
        <taxon>Eukaryota</taxon>
        <taxon>Metazoa</taxon>
        <taxon>Cnidaria</taxon>
        <taxon>Anthozoa</taxon>
        <taxon>Octocorallia</taxon>
        <taxon>Malacalcyonacea</taxon>
        <taxon>Plexauridae</taxon>
        <taxon>Paramuricea</taxon>
    </lineage>
</organism>
<comment type="cofactor">
    <cofactor evidence="8">
        <name>Zn(2+)</name>
        <dbReference type="ChEBI" id="CHEBI:29105"/>
    </cofactor>
    <text evidence="8">Binds 1 zinc ion per subunit.</text>
</comment>
<evidence type="ECO:0000256" key="4">
    <source>
        <dbReference type="ARBA" id="ARBA00023180"/>
    </source>
</evidence>
<evidence type="ECO:0000256" key="1">
    <source>
        <dbReference type="ARBA" id="ARBA00008139"/>
    </source>
</evidence>
<keyword evidence="8" id="KW-0121">Carboxypeptidase</keyword>
<dbReference type="GO" id="GO:0006508">
    <property type="term" value="P:proteolysis"/>
    <property type="evidence" value="ECO:0007669"/>
    <property type="project" value="UniProtKB-KW"/>
</dbReference>
<dbReference type="PRINTS" id="PR00791">
    <property type="entry name" value="PEPDIPTASEA"/>
</dbReference>
<evidence type="ECO:0000256" key="7">
    <source>
        <dbReference type="PROSITE-ProRule" id="PRU01355"/>
    </source>
</evidence>
<keyword evidence="2" id="KW-0732">Signal</keyword>
<dbReference type="Pfam" id="PF01401">
    <property type="entry name" value="Peptidase_M2"/>
    <property type="match status" value="1"/>
</dbReference>
<dbReference type="GO" id="GO:0008241">
    <property type="term" value="F:peptidyl-dipeptidase activity"/>
    <property type="evidence" value="ECO:0007669"/>
    <property type="project" value="InterPro"/>
</dbReference>
<dbReference type="PANTHER" id="PTHR10514">
    <property type="entry name" value="ANGIOTENSIN-CONVERTING ENZYME"/>
    <property type="match status" value="1"/>
</dbReference>
<gene>
    <name evidence="9" type="ORF">PACLA_8A064314</name>
</gene>
<keyword evidence="4 5" id="KW-0325">Glycoprotein</keyword>
<feature type="binding site" evidence="6">
    <location>
        <position position="250"/>
    </location>
    <ligand>
        <name>chloride</name>
        <dbReference type="ChEBI" id="CHEBI:17996"/>
        <label>1</label>
    </ligand>
</feature>
<feature type="glycosylation site" description="N-linked (GlcNAc...) asparagine" evidence="5">
    <location>
        <position position="105"/>
    </location>
</feature>
<protein>
    <recommendedName>
        <fullName evidence="8">Angiotensin-converting enzyme</fullName>
        <ecNumber evidence="8">3.4.-.-</ecNumber>
    </recommendedName>
</protein>
<comment type="caution">
    <text evidence="7">Lacks conserved residue(s) required for the propagation of feature annotation.</text>
</comment>
<keyword evidence="8" id="KW-0482">Metalloprotease</keyword>
<dbReference type="AlphaFoldDB" id="A0A6S7HUV9"/>
<evidence type="ECO:0000256" key="6">
    <source>
        <dbReference type="PIRSR" id="PIRSR601548-2"/>
    </source>
</evidence>
<dbReference type="InterPro" id="IPR001548">
    <property type="entry name" value="Peptidase_M2"/>
</dbReference>
<keyword evidence="3" id="KW-1015">Disulfide bond</keyword>
<dbReference type="Proteomes" id="UP001152795">
    <property type="component" value="Unassembled WGS sequence"/>
</dbReference>
<dbReference type="GO" id="GO:0008237">
    <property type="term" value="F:metallopeptidase activity"/>
    <property type="evidence" value="ECO:0007669"/>
    <property type="project" value="UniProtKB-KW"/>
</dbReference>
<dbReference type="EMBL" id="CACRXK020006095">
    <property type="protein sequence ID" value="CAB4008347.1"/>
    <property type="molecule type" value="Genomic_DNA"/>
</dbReference>
<comment type="caution">
    <text evidence="9">The sequence shown here is derived from an EMBL/GenBank/DDBJ whole genome shotgun (WGS) entry which is preliminary data.</text>
</comment>
<reference evidence="9" key="1">
    <citation type="submission" date="2020-04" db="EMBL/GenBank/DDBJ databases">
        <authorList>
            <person name="Alioto T."/>
            <person name="Alioto T."/>
            <person name="Gomez Garrido J."/>
        </authorList>
    </citation>
    <scope>NUCLEOTIDE SEQUENCE</scope>
    <source>
        <strain evidence="9">A484AB</strain>
    </source>
</reference>
<evidence type="ECO:0000256" key="2">
    <source>
        <dbReference type="ARBA" id="ARBA00022729"/>
    </source>
</evidence>
<proteinExistence type="inferred from homology"/>
<keyword evidence="8" id="KW-0378">Hydrolase</keyword>
<dbReference type="SUPFAM" id="SSF55486">
    <property type="entry name" value="Metalloproteases ('zincins'), catalytic domain"/>
    <property type="match status" value="1"/>
</dbReference>
<evidence type="ECO:0000313" key="10">
    <source>
        <dbReference type="Proteomes" id="UP001152795"/>
    </source>
</evidence>
<dbReference type="EC" id="3.4.-.-" evidence="8"/>
<evidence type="ECO:0000256" key="8">
    <source>
        <dbReference type="RuleBase" id="RU361144"/>
    </source>
</evidence>
<comment type="similarity">
    <text evidence="1 7 8">Belongs to the peptidase M2 family.</text>
</comment>
<accession>A0A6S7HUV9</accession>
<dbReference type="GO" id="GO:0046872">
    <property type="term" value="F:metal ion binding"/>
    <property type="evidence" value="ECO:0007669"/>
    <property type="project" value="UniProtKB-KW"/>
</dbReference>
<dbReference type="PANTHER" id="PTHR10514:SF27">
    <property type="entry name" value="ANGIOTENSIN-CONVERTING ENZYME"/>
    <property type="match status" value="1"/>
</dbReference>